<evidence type="ECO:0000259" key="2">
    <source>
        <dbReference type="PROSITE" id="PS50035"/>
    </source>
</evidence>
<feature type="domain" description="PLD phosphodiesterase" evidence="2">
    <location>
        <begin position="409"/>
        <end position="435"/>
    </location>
</feature>
<dbReference type="PROSITE" id="PS51257">
    <property type="entry name" value="PROKAR_LIPOPROTEIN"/>
    <property type="match status" value="1"/>
</dbReference>
<evidence type="ECO:0000313" key="4">
    <source>
        <dbReference type="Proteomes" id="UP000218677"/>
    </source>
</evidence>
<accession>A0A2A4HQQ2</accession>
<dbReference type="CDD" id="cd09111">
    <property type="entry name" value="PLDc_ymdC_like_1"/>
    <property type="match status" value="1"/>
</dbReference>
<reference evidence="4" key="1">
    <citation type="submission" date="2017-09" db="EMBL/GenBank/DDBJ databases">
        <authorList>
            <person name="Cho G.-S."/>
            <person name="Oguntoyinbo F.A."/>
            <person name="Cnockaert M."/>
            <person name="Kabisch J."/>
            <person name="Neve H."/>
            <person name="Bockelmann W."/>
            <person name="Wenning M."/>
            <person name="Franz C.M."/>
            <person name="Vandamme P."/>
        </authorList>
    </citation>
    <scope>NUCLEOTIDE SEQUENCE [LARGE SCALE GENOMIC DNA]</scope>
    <source>
        <strain evidence="4">MBT G8648</strain>
    </source>
</reference>
<comment type="caution">
    <text evidence="3">The sequence shown here is derived from an EMBL/GenBank/DDBJ whole genome shotgun (WGS) entry which is preliminary data.</text>
</comment>
<gene>
    <name evidence="3" type="ORF">CPA45_06720</name>
</gene>
<dbReference type="Gene3D" id="3.30.870.10">
    <property type="entry name" value="Endonuclease Chain A"/>
    <property type="match status" value="2"/>
</dbReference>
<proteinExistence type="predicted"/>
<dbReference type="Pfam" id="PF13091">
    <property type="entry name" value="PLDc_2"/>
    <property type="match status" value="2"/>
</dbReference>
<dbReference type="GO" id="GO:0032049">
    <property type="term" value="P:cardiolipin biosynthetic process"/>
    <property type="evidence" value="ECO:0007669"/>
    <property type="project" value="UniProtKB-ARBA"/>
</dbReference>
<feature type="signal peptide" evidence="1">
    <location>
        <begin position="1"/>
        <end position="21"/>
    </location>
</feature>
<organism evidence="3 4">
    <name type="scientific">Vreelandella nigrificans</name>
    <dbReference type="NCBI Taxonomy" id="2042704"/>
    <lineage>
        <taxon>Bacteria</taxon>
        <taxon>Pseudomonadati</taxon>
        <taxon>Pseudomonadota</taxon>
        <taxon>Gammaproteobacteria</taxon>
        <taxon>Oceanospirillales</taxon>
        <taxon>Halomonadaceae</taxon>
        <taxon>Vreelandella</taxon>
    </lineage>
</organism>
<dbReference type="PANTHER" id="PTHR21248">
    <property type="entry name" value="CARDIOLIPIN SYNTHASE"/>
    <property type="match status" value="1"/>
</dbReference>
<dbReference type="GO" id="GO:0030572">
    <property type="term" value="F:phosphatidyltransferase activity"/>
    <property type="evidence" value="ECO:0007669"/>
    <property type="project" value="UniProtKB-ARBA"/>
</dbReference>
<dbReference type="CDD" id="cd09113">
    <property type="entry name" value="PLDc_ymdC_like_2"/>
    <property type="match status" value="1"/>
</dbReference>
<evidence type="ECO:0000256" key="1">
    <source>
        <dbReference type="SAM" id="SignalP"/>
    </source>
</evidence>
<dbReference type="InterPro" id="IPR001736">
    <property type="entry name" value="PLipase_D/transphosphatidylase"/>
</dbReference>
<name>A0A2A4HQQ2_9GAMM</name>
<dbReference type="Proteomes" id="UP000218677">
    <property type="component" value="Unassembled WGS sequence"/>
</dbReference>
<sequence length="517" mass="57252">MTSTKRCSHWLLAATITTLLAGCTHTVVREHHVSLEPPEARQTWLGNQAALALDAQPDPDGFALLANGQAAFAVRAGLIRQAQQTLDIQTYLLGDGQTTRLVLSKLIEAAEQGVRVRLLVDDIGATGQGGRLAALSSHPAIHVRVYNPLSVGRGHLVPRVLASVVNPTQQHRRMHNKLWVADNSVAIVGGRNLGDEYFDANDARNFADLDLITIGEVVPTLSDSFDLYWNHGLAQPIERYHQVDANAWLSLKMELTDWLDNNADSDYFTELRRQPRSAPPWEALHWGKGIALWDAPGKVAHSGTPDWQSTLMGDLTAATTLNERLILISAYFVPTERGVERLVELAQQGVEVDIITNSLEATDVAMVHGAYAPWRQALLESGVALYELRPEQESSSSVDRGEMRVPGASASALHIKAIRYDDQLFVGSFNADPRSVFWNTEVGVLARSESLLQAFNELVAVGQKPSISYRVVLADNGKLNWQFEREGQLEVLTKEPGSVWRHFNAWLSHTLRLERWL</sequence>
<keyword evidence="4" id="KW-1185">Reference proteome</keyword>
<dbReference type="EMBL" id="NWUX01000003">
    <property type="protein sequence ID" value="PCF96727.1"/>
    <property type="molecule type" value="Genomic_DNA"/>
</dbReference>
<dbReference type="SMART" id="SM00155">
    <property type="entry name" value="PLDc"/>
    <property type="match status" value="2"/>
</dbReference>
<evidence type="ECO:0000313" key="3">
    <source>
        <dbReference type="EMBL" id="PCF96727.1"/>
    </source>
</evidence>
<dbReference type="OrthoDB" id="9814092at2"/>
<dbReference type="PANTHER" id="PTHR21248:SF12">
    <property type="entry name" value="CARDIOLIPIN SYNTHASE C"/>
    <property type="match status" value="1"/>
</dbReference>
<dbReference type="SUPFAM" id="SSF56024">
    <property type="entry name" value="Phospholipase D/nuclease"/>
    <property type="match status" value="2"/>
</dbReference>
<feature type="domain" description="PLD phosphodiesterase" evidence="2">
    <location>
        <begin position="170"/>
        <end position="197"/>
    </location>
</feature>
<dbReference type="AlphaFoldDB" id="A0A2A4HQQ2"/>
<dbReference type="PROSITE" id="PS50035">
    <property type="entry name" value="PLD"/>
    <property type="match status" value="2"/>
</dbReference>
<protein>
    <submittedName>
        <fullName evidence="3">Phospholipase D family protein</fullName>
    </submittedName>
</protein>
<feature type="chain" id="PRO_5012314050" evidence="1">
    <location>
        <begin position="22"/>
        <end position="517"/>
    </location>
</feature>
<keyword evidence="1" id="KW-0732">Signal</keyword>
<dbReference type="InterPro" id="IPR025202">
    <property type="entry name" value="PLD-like_dom"/>
</dbReference>